<feature type="transmembrane region" description="Helical" evidence="5">
    <location>
        <begin position="292"/>
        <end position="311"/>
    </location>
</feature>
<organism evidence="6 7">
    <name type="scientific">Dendrobium nobile</name>
    <name type="common">Orchid</name>
    <dbReference type="NCBI Taxonomy" id="94219"/>
    <lineage>
        <taxon>Eukaryota</taxon>
        <taxon>Viridiplantae</taxon>
        <taxon>Streptophyta</taxon>
        <taxon>Embryophyta</taxon>
        <taxon>Tracheophyta</taxon>
        <taxon>Spermatophyta</taxon>
        <taxon>Magnoliopsida</taxon>
        <taxon>Liliopsida</taxon>
        <taxon>Asparagales</taxon>
        <taxon>Orchidaceae</taxon>
        <taxon>Epidendroideae</taxon>
        <taxon>Malaxideae</taxon>
        <taxon>Dendrobiinae</taxon>
        <taxon>Dendrobium</taxon>
    </lineage>
</organism>
<accession>A0A8T3AND2</accession>
<evidence type="ECO:0000313" key="6">
    <source>
        <dbReference type="EMBL" id="KAI0495695.1"/>
    </source>
</evidence>
<gene>
    <name evidence="6" type="ORF">KFK09_021998</name>
</gene>
<evidence type="ECO:0000256" key="2">
    <source>
        <dbReference type="ARBA" id="ARBA00022692"/>
    </source>
</evidence>
<feature type="transmembrane region" description="Helical" evidence="5">
    <location>
        <begin position="259"/>
        <end position="280"/>
    </location>
</feature>
<dbReference type="AlphaFoldDB" id="A0A8T3AND2"/>
<dbReference type="Pfam" id="PF03619">
    <property type="entry name" value="Solute_trans_a"/>
    <property type="match status" value="1"/>
</dbReference>
<keyword evidence="2 5" id="KW-0812">Transmembrane</keyword>
<dbReference type="EMBL" id="JAGYWB010000016">
    <property type="protein sequence ID" value="KAI0495695.1"/>
    <property type="molecule type" value="Genomic_DNA"/>
</dbReference>
<name>A0A8T3AND2_DENNO</name>
<keyword evidence="7" id="KW-1185">Reference proteome</keyword>
<dbReference type="GO" id="GO:0016020">
    <property type="term" value="C:membrane"/>
    <property type="evidence" value="ECO:0007669"/>
    <property type="project" value="UniProtKB-SubCell"/>
</dbReference>
<evidence type="ECO:0000256" key="3">
    <source>
        <dbReference type="ARBA" id="ARBA00022989"/>
    </source>
</evidence>
<evidence type="ECO:0000256" key="5">
    <source>
        <dbReference type="SAM" id="Phobius"/>
    </source>
</evidence>
<keyword evidence="3 5" id="KW-1133">Transmembrane helix</keyword>
<evidence type="ECO:0000313" key="7">
    <source>
        <dbReference type="Proteomes" id="UP000829196"/>
    </source>
</evidence>
<comment type="subcellular location">
    <subcellularLocation>
        <location evidence="1">Membrane</location>
        <topology evidence="1">Multi-pass membrane protein</topology>
    </subcellularLocation>
</comment>
<evidence type="ECO:0008006" key="8">
    <source>
        <dbReference type="Google" id="ProtNLM"/>
    </source>
</evidence>
<feature type="transmembrane region" description="Helical" evidence="5">
    <location>
        <begin position="182"/>
        <end position="206"/>
    </location>
</feature>
<proteinExistence type="predicted"/>
<dbReference type="SMART" id="SM01417">
    <property type="entry name" value="Solute_trans_a"/>
    <property type="match status" value="1"/>
</dbReference>
<dbReference type="PANTHER" id="PTHR23423">
    <property type="entry name" value="ORGANIC SOLUTE TRANSPORTER-RELATED"/>
    <property type="match status" value="1"/>
</dbReference>
<dbReference type="InterPro" id="IPR005178">
    <property type="entry name" value="Ostalpha/TMEM184C"/>
</dbReference>
<evidence type="ECO:0000256" key="4">
    <source>
        <dbReference type="ARBA" id="ARBA00023136"/>
    </source>
</evidence>
<dbReference type="OrthoDB" id="5348404at2759"/>
<feature type="transmembrane region" description="Helical" evidence="5">
    <location>
        <begin position="71"/>
        <end position="91"/>
    </location>
</feature>
<comment type="caution">
    <text evidence="6">The sequence shown here is derived from an EMBL/GenBank/DDBJ whole genome shotgun (WGS) entry which is preliminary data.</text>
</comment>
<feature type="transmembrane region" description="Helical" evidence="5">
    <location>
        <begin position="37"/>
        <end position="59"/>
    </location>
</feature>
<sequence length="448" mass="50601">MEMDILPKFFSEGGFSGVEFNDISNFEGVYRNLHTPAVIIGGIFALIALIISLLLIFEHLRSYSNPDEQKWIIGVLFMVPVYASESVFSLWKARFSITCDILRNCYEAFALYAFGSYLVACLGGEERVMELLEKGTSKQQLTEQLLKGDEEKGILHRSSFYDFFFNPTALGKDLYPIVKFGLVQYMILKTLCSFLALLLELFGVYGDGEFKWYKGYPYIAVVINFSQMWALYCLVQFYNVTYHWLEHIHPLAKFISFKAIVFATWWQGVGIAMICYFGVLPKEEKIQNGIQDFLICIEMAVAAIAHIYVFPAKPYQFMRVCPHGKVTSKQTIAKANLEDHEKKPAIVEQKKACVEPPGTSITKSVQDVVIGGGEHVARDVSLTISQAIMPVEKGVHLIQESFHHLSVGSMKEEGEAKIKVKGHVMKNVEDDETKLVSSAEIVPENSDR</sequence>
<keyword evidence="4 5" id="KW-0472">Membrane</keyword>
<dbReference type="Proteomes" id="UP000829196">
    <property type="component" value="Unassembled WGS sequence"/>
</dbReference>
<protein>
    <recommendedName>
        <fullName evidence="8">Protein LAZ1 homolog 2</fullName>
    </recommendedName>
</protein>
<evidence type="ECO:0000256" key="1">
    <source>
        <dbReference type="ARBA" id="ARBA00004141"/>
    </source>
</evidence>
<feature type="transmembrane region" description="Helical" evidence="5">
    <location>
        <begin position="218"/>
        <end position="239"/>
    </location>
</feature>
<reference evidence="6" key="1">
    <citation type="journal article" date="2022" name="Front. Genet.">
        <title>Chromosome-Scale Assembly of the Dendrobium nobile Genome Provides Insights Into the Molecular Mechanism of the Biosynthesis of the Medicinal Active Ingredient of Dendrobium.</title>
        <authorList>
            <person name="Xu Q."/>
            <person name="Niu S.-C."/>
            <person name="Li K.-L."/>
            <person name="Zheng P.-J."/>
            <person name="Zhang X.-J."/>
            <person name="Jia Y."/>
            <person name="Liu Y."/>
            <person name="Niu Y.-X."/>
            <person name="Yu L.-H."/>
            <person name="Chen D.-F."/>
            <person name="Zhang G.-Q."/>
        </authorList>
    </citation>
    <scope>NUCLEOTIDE SEQUENCE</scope>
    <source>
        <tissue evidence="6">Leaf</tissue>
    </source>
</reference>